<proteinExistence type="predicted"/>
<sequence>MTTPTAAELAEINRRLLREPFRTVDTPLGPMLQPDSPGLIARITREVLAERDTDGFHEVAIACDSGCGREVTLSVGADTPEAARATAIERLQGDGWAVGDGLHCRACTLLAAGWSAAPGPLHPASIMSGEFR</sequence>
<dbReference type="EMBL" id="MZ028627">
    <property type="protein sequence ID" value="QWS68181.1"/>
    <property type="molecule type" value="Genomic_DNA"/>
</dbReference>
<dbReference type="RefSeq" id="YP_010755805.1">
    <property type="nucleotide sequence ID" value="NC_073474.1"/>
</dbReference>
<accession>A0A8F2DAB3</accession>
<evidence type="ECO:0000313" key="2">
    <source>
        <dbReference type="Proteomes" id="UP000683422"/>
    </source>
</evidence>
<protein>
    <submittedName>
        <fullName evidence="1">Uncharacterized protein</fullName>
    </submittedName>
</protein>
<evidence type="ECO:0000313" key="1">
    <source>
        <dbReference type="EMBL" id="QWS68181.1"/>
    </source>
</evidence>
<reference evidence="1" key="1">
    <citation type="submission" date="2021-04" db="EMBL/GenBank/DDBJ databases">
        <authorList>
            <person name="Barnhill K.B."/>
            <person name="Biggs A.M."/>
            <person name="Bland J."/>
            <person name="Choudhary H.M."/>
            <person name="Crogan R.E."/>
            <person name="Finocchiaro A.B."/>
            <person name="Franco V."/>
            <person name="Fuller T.A."/>
            <person name="Hanwacker C.G."/>
            <person name="Howard Z.E."/>
            <person name="Iqbal M."/>
            <person name="Mathew A.M."/>
            <person name="Miller S."/>
            <person name="Padhye S."/>
            <person name="Rainey E."/>
            <person name="Rodriguez A."/>
            <person name="Stewart E."/>
            <person name="Otero L.A."/>
            <person name="Chase M.A."/>
            <person name="Pollenz R.S."/>
            <person name="Garlena R.A."/>
            <person name="Russell D.A."/>
            <person name="Jacobs-Sera D."/>
            <person name="Hatfull G.F."/>
        </authorList>
    </citation>
    <scope>NUCLEOTIDE SEQUENCE</scope>
</reference>
<name>A0A8F2DAB3_9CAUD</name>
<gene>
    <name evidence="1" type="primary">64</name>
    <name evidence="1" type="ORF">SEA_VANLEE_64</name>
</gene>
<keyword evidence="2" id="KW-1185">Reference proteome</keyword>
<organism evidence="1 2">
    <name type="scientific">Gordonia phage VanLee</name>
    <dbReference type="NCBI Taxonomy" id="2845816"/>
    <lineage>
        <taxon>Viruses</taxon>
        <taxon>Duplodnaviria</taxon>
        <taxon>Heunggongvirae</taxon>
        <taxon>Uroviricota</taxon>
        <taxon>Caudoviricetes</taxon>
        <taxon>Kruegerviridae</taxon>
        <taxon>Vanleevirus</taxon>
        <taxon>Vanleevirus vanlee</taxon>
    </lineage>
</organism>
<dbReference type="KEGG" id="vg:80020476"/>
<dbReference type="GeneID" id="80020476"/>
<dbReference type="Proteomes" id="UP000683422">
    <property type="component" value="Segment"/>
</dbReference>